<evidence type="ECO:0000313" key="2">
    <source>
        <dbReference type="EMBL" id="AQS84592.1"/>
    </source>
</evidence>
<organism evidence="2 3">
    <name type="scientific">Acetobacter aceti</name>
    <dbReference type="NCBI Taxonomy" id="435"/>
    <lineage>
        <taxon>Bacteria</taxon>
        <taxon>Pseudomonadati</taxon>
        <taxon>Pseudomonadota</taxon>
        <taxon>Alphaproteobacteria</taxon>
        <taxon>Acetobacterales</taxon>
        <taxon>Acetobacteraceae</taxon>
        <taxon>Acetobacter</taxon>
        <taxon>Acetobacter subgen. Acetobacter</taxon>
    </lineage>
</organism>
<keyword evidence="1" id="KW-1133">Transmembrane helix</keyword>
<accession>A0A1U9KFN3</accession>
<dbReference type="KEGG" id="aace:A0U92_07155"/>
<dbReference type="Proteomes" id="UP000188937">
    <property type="component" value="Chromosome"/>
</dbReference>
<dbReference type="EMBL" id="CP014692">
    <property type="protein sequence ID" value="AQS84592.1"/>
    <property type="molecule type" value="Genomic_DNA"/>
</dbReference>
<dbReference type="RefSeq" id="WP_077812635.1">
    <property type="nucleotide sequence ID" value="NZ_CP014692.1"/>
</dbReference>
<keyword evidence="1" id="KW-0812">Transmembrane</keyword>
<dbReference type="Pfam" id="PF07963">
    <property type="entry name" value="N_methyl"/>
    <property type="match status" value="1"/>
</dbReference>
<dbReference type="AlphaFoldDB" id="A0A1U9KFN3"/>
<protein>
    <submittedName>
        <fullName evidence="2">General secretion pathway protein GspJ</fullName>
    </submittedName>
</protein>
<keyword evidence="3" id="KW-1185">Reference proteome</keyword>
<evidence type="ECO:0000313" key="3">
    <source>
        <dbReference type="Proteomes" id="UP000188937"/>
    </source>
</evidence>
<sequence length="195" mass="21739">MRDDGFTLLEILVVTVVFGLLSVALWEGIGVGTHGWSMAEHRHDDEISGQGIEDALRRLIERADVPDNGGAGKFSGQEDRLRVISWLPEKNGYEKEVEAAFGVGAHHELVVRWQPYRRAICAEQPDALHEEILARGVSSIEFSYYGLQGGRHVWQSVWNSPNLPLLVRVQVRFLAPGKSWPTMMIRPLLSGAETG</sequence>
<name>A0A1U9KFN3_ACEAC</name>
<proteinExistence type="predicted"/>
<dbReference type="InterPro" id="IPR012902">
    <property type="entry name" value="N_methyl_site"/>
</dbReference>
<dbReference type="NCBIfam" id="TIGR02532">
    <property type="entry name" value="IV_pilin_GFxxxE"/>
    <property type="match status" value="1"/>
</dbReference>
<dbReference type="OrthoDB" id="7225851at2"/>
<keyword evidence="1" id="KW-0472">Membrane</keyword>
<dbReference type="STRING" id="435.A0U92_07155"/>
<evidence type="ECO:0000256" key="1">
    <source>
        <dbReference type="SAM" id="Phobius"/>
    </source>
</evidence>
<feature type="transmembrane region" description="Helical" evidence="1">
    <location>
        <begin position="6"/>
        <end position="26"/>
    </location>
</feature>
<reference evidence="2 3" key="1">
    <citation type="submission" date="2016-03" db="EMBL/GenBank/DDBJ databases">
        <title>Acetic acid bacteria sequencing.</title>
        <authorList>
            <person name="Brandt J."/>
            <person name="Jakob F."/>
            <person name="Vogel R.F."/>
        </authorList>
    </citation>
    <scope>NUCLEOTIDE SEQUENCE [LARGE SCALE GENOMIC DNA]</scope>
    <source>
        <strain evidence="2 3">TMW2.1153</strain>
    </source>
</reference>
<gene>
    <name evidence="2" type="ORF">A0U92_07155</name>
</gene>